<sequence length="176" mass="20251">MWKVFSMKGSVADVVIPPKKDKVGRRFDFVRFKQVNDIVALENRLKNVWIGDFKVQVNRPKYERNQLRKANMGDPNTRRRNQEEGLPSLKVSGWKDALTGEGHDNRKIPEFNPAQEDLEELQECFVGELLRFKDAPVFQDLLFKEGFFTIKATPMGGAFVLLQGADKEELPKLLSK</sequence>
<dbReference type="SUPFAM" id="SSF54928">
    <property type="entry name" value="RNA-binding domain, RBD"/>
    <property type="match status" value="1"/>
</dbReference>
<accession>A0AAN9EMQ1</accession>
<gene>
    <name evidence="1" type="ORF">RIF29_26442</name>
</gene>
<reference evidence="1 2" key="1">
    <citation type="submission" date="2024-01" db="EMBL/GenBank/DDBJ databases">
        <title>The genomes of 5 underutilized Papilionoideae crops provide insights into root nodulation and disease resistanc.</title>
        <authorList>
            <person name="Yuan L."/>
        </authorList>
    </citation>
    <scope>NUCLEOTIDE SEQUENCE [LARGE SCALE GENOMIC DNA]</scope>
    <source>
        <strain evidence="1">ZHUSHIDOU_FW_LH</strain>
        <tissue evidence="1">Leaf</tissue>
    </source>
</reference>
<name>A0AAN9EMQ1_CROPI</name>
<proteinExistence type="predicted"/>
<keyword evidence="2" id="KW-1185">Reference proteome</keyword>
<dbReference type="Proteomes" id="UP001372338">
    <property type="component" value="Unassembled WGS sequence"/>
</dbReference>
<protein>
    <recommendedName>
        <fullName evidence="3">RRM domain-containing protein</fullName>
    </recommendedName>
</protein>
<organism evidence="1 2">
    <name type="scientific">Crotalaria pallida</name>
    <name type="common">Smooth rattlebox</name>
    <name type="synonym">Crotalaria striata</name>
    <dbReference type="NCBI Taxonomy" id="3830"/>
    <lineage>
        <taxon>Eukaryota</taxon>
        <taxon>Viridiplantae</taxon>
        <taxon>Streptophyta</taxon>
        <taxon>Embryophyta</taxon>
        <taxon>Tracheophyta</taxon>
        <taxon>Spermatophyta</taxon>
        <taxon>Magnoliopsida</taxon>
        <taxon>eudicotyledons</taxon>
        <taxon>Gunneridae</taxon>
        <taxon>Pentapetalae</taxon>
        <taxon>rosids</taxon>
        <taxon>fabids</taxon>
        <taxon>Fabales</taxon>
        <taxon>Fabaceae</taxon>
        <taxon>Papilionoideae</taxon>
        <taxon>50 kb inversion clade</taxon>
        <taxon>genistoids sensu lato</taxon>
        <taxon>core genistoids</taxon>
        <taxon>Crotalarieae</taxon>
        <taxon>Crotalaria</taxon>
    </lineage>
</organism>
<dbReference type="GO" id="GO:0003676">
    <property type="term" value="F:nucleic acid binding"/>
    <property type="evidence" value="ECO:0007669"/>
    <property type="project" value="InterPro"/>
</dbReference>
<evidence type="ECO:0008006" key="3">
    <source>
        <dbReference type="Google" id="ProtNLM"/>
    </source>
</evidence>
<evidence type="ECO:0000313" key="2">
    <source>
        <dbReference type="Proteomes" id="UP001372338"/>
    </source>
</evidence>
<dbReference type="AlphaFoldDB" id="A0AAN9EMQ1"/>
<dbReference type="InterPro" id="IPR035979">
    <property type="entry name" value="RBD_domain_sf"/>
</dbReference>
<comment type="caution">
    <text evidence="1">The sequence shown here is derived from an EMBL/GenBank/DDBJ whole genome shotgun (WGS) entry which is preliminary data.</text>
</comment>
<dbReference type="EMBL" id="JAYWIO010000005">
    <property type="protein sequence ID" value="KAK7260417.1"/>
    <property type="molecule type" value="Genomic_DNA"/>
</dbReference>
<evidence type="ECO:0000313" key="1">
    <source>
        <dbReference type="EMBL" id="KAK7260417.1"/>
    </source>
</evidence>